<keyword evidence="1" id="KW-0732">Signal</keyword>
<name>A0A9D1F3X1_9FIRM</name>
<proteinExistence type="predicted"/>
<dbReference type="SUPFAM" id="SSF69304">
    <property type="entry name" value="Tricorn protease N-terminal domain"/>
    <property type="match status" value="1"/>
</dbReference>
<evidence type="ECO:0000313" key="2">
    <source>
        <dbReference type="EMBL" id="HIS46976.1"/>
    </source>
</evidence>
<dbReference type="Proteomes" id="UP000823927">
    <property type="component" value="Unassembled WGS sequence"/>
</dbReference>
<protein>
    <recommendedName>
        <fullName evidence="4">DUF5050 domain-containing protein</fullName>
    </recommendedName>
</protein>
<sequence length="449" mass="50768">MKVSIFFKVLCVVSLIFLAGCTQGSAGTTVEDSVSLSMESETKVDETEKFNNDVDNNSEENGDNALKMLVNWKGLFYNPMVCSPYGCYEIMNRTDYTGNILYTDVVTRQRIFLSPDLSADHNNSSDPSWIDNTLGGCFLFTMDDTLFMSRYNYEDTPGELYCMDLDGRNRQSLVTFTDYNAPEGGIASDGQNLYMVLYKQDKQWLVRVHIDSGKIEPLKEMGGDAAFLTSAYGDTLVLKEIRAENTDSEDQMESYLSQIHTVYHYNITDGIETEILSWQQDKLLEEYSGEYLYLLDVDKESLKEVSLSTGEERMVIDALSAESINAEEIRSLYPIYDNHLIFDMGNDEGELKKMSVNLDNGRIFSIDPYTESLDAYGSQYLGIVGEFGDEFLVTSGTLEVPMDGIDPDGNPMVVDMVMSKLSVIKKEDFWNNRFDAMEPVEDVFLESMD</sequence>
<evidence type="ECO:0000313" key="3">
    <source>
        <dbReference type="Proteomes" id="UP000823927"/>
    </source>
</evidence>
<evidence type="ECO:0008006" key="4">
    <source>
        <dbReference type="Google" id="ProtNLM"/>
    </source>
</evidence>
<dbReference type="EMBL" id="DVIT01000022">
    <property type="protein sequence ID" value="HIS46976.1"/>
    <property type="molecule type" value="Genomic_DNA"/>
</dbReference>
<dbReference type="PROSITE" id="PS51257">
    <property type="entry name" value="PROKAR_LIPOPROTEIN"/>
    <property type="match status" value="1"/>
</dbReference>
<feature type="signal peptide" evidence="1">
    <location>
        <begin position="1"/>
        <end position="26"/>
    </location>
</feature>
<gene>
    <name evidence="2" type="ORF">IAB46_05355</name>
</gene>
<dbReference type="InterPro" id="IPR011042">
    <property type="entry name" value="6-blade_b-propeller_TolB-like"/>
</dbReference>
<dbReference type="Gene3D" id="2.120.10.30">
    <property type="entry name" value="TolB, C-terminal domain"/>
    <property type="match status" value="1"/>
</dbReference>
<comment type="caution">
    <text evidence="2">The sequence shown here is derived from an EMBL/GenBank/DDBJ whole genome shotgun (WGS) entry which is preliminary data.</text>
</comment>
<reference evidence="2" key="1">
    <citation type="submission" date="2020-10" db="EMBL/GenBank/DDBJ databases">
        <authorList>
            <person name="Gilroy R."/>
        </authorList>
    </citation>
    <scope>NUCLEOTIDE SEQUENCE</scope>
    <source>
        <strain evidence="2">CHK178-757</strain>
    </source>
</reference>
<accession>A0A9D1F3X1</accession>
<evidence type="ECO:0000256" key="1">
    <source>
        <dbReference type="SAM" id="SignalP"/>
    </source>
</evidence>
<dbReference type="AlphaFoldDB" id="A0A9D1F3X1"/>
<organism evidence="2 3">
    <name type="scientific">Candidatus Scybalocola faecigallinarum</name>
    <dbReference type="NCBI Taxonomy" id="2840941"/>
    <lineage>
        <taxon>Bacteria</taxon>
        <taxon>Bacillati</taxon>
        <taxon>Bacillota</taxon>
        <taxon>Clostridia</taxon>
        <taxon>Lachnospirales</taxon>
        <taxon>Lachnospiraceae</taxon>
        <taxon>Lachnospiraceae incertae sedis</taxon>
        <taxon>Candidatus Scybalocola (ex Gilroy et al. 2021)</taxon>
    </lineage>
</organism>
<reference evidence="2" key="2">
    <citation type="journal article" date="2021" name="PeerJ">
        <title>Extensive microbial diversity within the chicken gut microbiome revealed by metagenomics and culture.</title>
        <authorList>
            <person name="Gilroy R."/>
            <person name="Ravi A."/>
            <person name="Getino M."/>
            <person name="Pursley I."/>
            <person name="Horton D.L."/>
            <person name="Alikhan N.F."/>
            <person name="Baker D."/>
            <person name="Gharbi K."/>
            <person name="Hall N."/>
            <person name="Watson M."/>
            <person name="Adriaenssens E.M."/>
            <person name="Foster-Nyarko E."/>
            <person name="Jarju S."/>
            <person name="Secka A."/>
            <person name="Antonio M."/>
            <person name="Oren A."/>
            <person name="Chaudhuri R.R."/>
            <person name="La Ragione R."/>
            <person name="Hildebrand F."/>
            <person name="Pallen M.J."/>
        </authorList>
    </citation>
    <scope>NUCLEOTIDE SEQUENCE</scope>
    <source>
        <strain evidence="2">CHK178-757</strain>
    </source>
</reference>
<feature type="chain" id="PRO_5039653939" description="DUF5050 domain-containing protein" evidence="1">
    <location>
        <begin position="27"/>
        <end position="449"/>
    </location>
</feature>